<organism evidence="4 5">
    <name type="scientific">Rubrivivax benzoatilyticus</name>
    <dbReference type="NCBI Taxonomy" id="316997"/>
    <lineage>
        <taxon>Bacteria</taxon>
        <taxon>Pseudomonadati</taxon>
        <taxon>Pseudomonadota</taxon>
        <taxon>Betaproteobacteria</taxon>
        <taxon>Burkholderiales</taxon>
        <taxon>Sphaerotilaceae</taxon>
        <taxon>Rubrivivax</taxon>
    </lineage>
</organism>
<dbReference type="CDD" id="cd00226">
    <property type="entry name" value="PRCH"/>
    <property type="match status" value="1"/>
</dbReference>
<evidence type="ECO:0000259" key="2">
    <source>
        <dbReference type="Pfam" id="PF03967"/>
    </source>
</evidence>
<keyword evidence="1" id="KW-0472">Membrane</keyword>
<proteinExistence type="predicted"/>
<evidence type="ECO:0000313" key="5">
    <source>
        <dbReference type="Proteomes" id="UP000802098"/>
    </source>
</evidence>
<comment type="caution">
    <text evidence="4">The sequence shown here is derived from an EMBL/GenBank/DDBJ whole genome shotgun (WGS) entry which is preliminary data.</text>
</comment>
<dbReference type="Pfam" id="PF05239">
    <property type="entry name" value="PRC"/>
    <property type="match status" value="1"/>
</dbReference>
<dbReference type="Gene3D" id="4.10.540.10">
    <property type="entry name" value="Photosynthetic reaction centre, H subunit, N-terminal domain"/>
    <property type="match status" value="1"/>
</dbReference>
<dbReference type="InterPro" id="IPR011033">
    <property type="entry name" value="PRC_barrel-like_sf"/>
</dbReference>
<keyword evidence="1" id="KW-1133">Transmembrane helix</keyword>
<dbReference type="NCBIfam" id="TIGR01150">
    <property type="entry name" value="puhA"/>
    <property type="match status" value="1"/>
</dbReference>
<evidence type="ECO:0000256" key="1">
    <source>
        <dbReference type="SAM" id="Phobius"/>
    </source>
</evidence>
<keyword evidence="5" id="KW-1185">Reference proteome</keyword>
<dbReference type="InterPro" id="IPR014747">
    <property type="entry name" value="Bac_photo_RC_H_C"/>
</dbReference>
<dbReference type="Pfam" id="PF03967">
    <property type="entry name" value="PRCH"/>
    <property type="match status" value="1"/>
</dbReference>
<dbReference type="EMBL" id="JAAOCD010000005">
    <property type="protein sequence ID" value="NHK99076.1"/>
    <property type="molecule type" value="Genomic_DNA"/>
</dbReference>
<reference evidence="4 5" key="1">
    <citation type="submission" date="2020-03" db="EMBL/GenBank/DDBJ databases">
        <title>Rubrivivax benzoatilyticus JA2 (sequenced after 10 years sub-culturing).</title>
        <authorList>
            <person name="Gupta D."/>
            <person name="Chintalapati S."/>
            <person name="Chintalapati V.R."/>
        </authorList>
    </citation>
    <scope>NUCLEOTIDE SEQUENCE [LARGE SCALE GENOMIC DNA]</scope>
    <source>
        <strain evidence="4 5">JA2-Mal</strain>
    </source>
</reference>
<feature type="domain" description="Photosynthetic reaction centre H subunit N-terminal" evidence="2">
    <location>
        <begin position="5"/>
        <end position="133"/>
    </location>
</feature>
<dbReference type="Proteomes" id="UP000802098">
    <property type="component" value="Unassembled WGS sequence"/>
</dbReference>
<dbReference type="RefSeq" id="WP_009857122.1">
    <property type="nucleotide sequence ID" value="NZ_JAAOCD010000005.1"/>
</dbReference>
<dbReference type="SUPFAM" id="SSF50346">
    <property type="entry name" value="PRC-barrel domain"/>
    <property type="match status" value="1"/>
</dbReference>
<accession>A0ABX0HXK5</accession>
<dbReference type="InterPro" id="IPR037097">
    <property type="entry name" value="Photo_RC_H_N_sf"/>
</dbReference>
<dbReference type="InterPro" id="IPR027275">
    <property type="entry name" value="PRC-brl_dom"/>
</dbReference>
<dbReference type="InterPro" id="IPR005652">
    <property type="entry name" value="Photo_RC_H"/>
</dbReference>
<evidence type="ECO:0000313" key="4">
    <source>
        <dbReference type="EMBL" id="NHK99076.1"/>
    </source>
</evidence>
<protein>
    <submittedName>
        <fullName evidence="4">Photosynthetic reaction center subunit H</fullName>
    </submittedName>
</protein>
<keyword evidence="1" id="KW-0812">Transmembrane</keyword>
<evidence type="ECO:0000259" key="3">
    <source>
        <dbReference type="Pfam" id="PF05239"/>
    </source>
</evidence>
<sequence>MESGAITSYVDVAQLVLYAFWAFFAGLCYYLIRENHREGYPEMDSGTGRGVITGWPVPEPKTFKLADGHEHVVPKAEPSQDNLAAEPAHGWIGAPLVPTGNPLLAGVGPGAWAERADRPDTDADGNARILPLRLVEGFDVAKQDSDPRGKPVFGADGVQAGTVTDLWVDTPENLFRYIEVELNDGARKVLLPINFAILKRDAVKVTALLAGQFADVPATKHPEQVTMLEEEKICAYYGAGTLYAEPSRQEPLL</sequence>
<name>A0ABX0HXK5_9BURK</name>
<gene>
    <name evidence="4" type="primary">puhA</name>
    <name evidence="4" type="ORF">G7087_11875</name>
</gene>
<dbReference type="SUPFAM" id="SSF81490">
    <property type="entry name" value="Photosystem II reaction centre subunit H, transmembrane region"/>
    <property type="match status" value="1"/>
</dbReference>
<dbReference type="InterPro" id="IPR015810">
    <property type="entry name" value="Photo_RC_H_N"/>
</dbReference>
<feature type="domain" description="PRC-barrel" evidence="3">
    <location>
        <begin position="143"/>
        <end position="207"/>
    </location>
</feature>
<dbReference type="Gene3D" id="3.90.50.10">
    <property type="entry name" value="Photosynthetic Reaction Center, subunit H, domain 2"/>
    <property type="match status" value="1"/>
</dbReference>
<feature type="transmembrane region" description="Helical" evidence="1">
    <location>
        <begin position="12"/>
        <end position="32"/>
    </location>
</feature>